<proteinExistence type="predicted"/>
<evidence type="ECO:0000313" key="1">
    <source>
        <dbReference type="EMBL" id="AZV42387.1"/>
    </source>
</evidence>
<accession>A0A3T0KPV4</accession>
<dbReference type="RefSeq" id="WP_164853163.1">
    <property type="nucleotide sequence ID" value="NZ_CP026095.1"/>
</dbReference>
<organism evidence="1 2">
    <name type="scientific">Peribacillus asahii</name>
    <dbReference type="NCBI Taxonomy" id="228899"/>
    <lineage>
        <taxon>Bacteria</taxon>
        <taxon>Bacillati</taxon>
        <taxon>Bacillota</taxon>
        <taxon>Bacilli</taxon>
        <taxon>Bacillales</taxon>
        <taxon>Bacillaceae</taxon>
        <taxon>Peribacillus</taxon>
    </lineage>
</organism>
<dbReference type="KEGG" id="pasa:BAOM_1777"/>
<sequence length="45" mass="5635">MEMYREAYEYYKMACENYGMESVNFHHFVKHLTTEQLNEYNKKAY</sequence>
<evidence type="ECO:0000313" key="2">
    <source>
        <dbReference type="Proteomes" id="UP000283095"/>
    </source>
</evidence>
<dbReference type="AlphaFoldDB" id="A0A3T0KPV4"/>
<reference evidence="1 2" key="1">
    <citation type="submission" date="2018-01" db="EMBL/GenBank/DDBJ databases">
        <title>Bacillus asahii Genome sequencing and assembly.</title>
        <authorList>
            <person name="Jiang H."/>
            <person name="Feng Y."/>
            <person name="Zhao F."/>
            <person name="Lin X."/>
        </authorList>
    </citation>
    <scope>NUCLEOTIDE SEQUENCE [LARGE SCALE GENOMIC DNA]</scope>
    <source>
        <strain evidence="1 2">OM18</strain>
    </source>
</reference>
<gene>
    <name evidence="1" type="ORF">BAOM_1777</name>
</gene>
<dbReference type="EMBL" id="CP026095">
    <property type="protein sequence ID" value="AZV42387.1"/>
    <property type="molecule type" value="Genomic_DNA"/>
</dbReference>
<protein>
    <submittedName>
        <fullName evidence="1">Uncharacterized protein</fullName>
    </submittedName>
</protein>
<name>A0A3T0KPV4_9BACI</name>
<dbReference type="Proteomes" id="UP000283095">
    <property type="component" value="Chromosome"/>
</dbReference>